<feature type="domain" description="Glucose-methanol-choline oxidoreductase N-terminal" evidence="7">
    <location>
        <begin position="238"/>
        <end position="298"/>
    </location>
</feature>
<dbReference type="InterPro" id="IPR046364">
    <property type="entry name" value="Exo70_C"/>
</dbReference>
<comment type="similarity">
    <text evidence="1">Belongs to the EXO70 family.</text>
</comment>
<keyword evidence="5" id="KW-0274">FAD</keyword>
<evidence type="ECO:0000259" key="7">
    <source>
        <dbReference type="Pfam" id="PF00732"/>
    </source>
</evidence>
<dbReference type="SUPFAM" id="SSF51905">
    <property type="entry name" value="FAD/NAD(P)-binding domain"/>
    <property type="match status" value="1"/>
</dbReference>
<evidence type="ECO:0008006" key="11">
    <source>
        <dbReference type="Google" id="ProtNLM"/>
    </source>
</evidence>
<dbReference type="GO" id="GO:0006887">
    <property type="term" value="P:exocytosis"/>
    <property type="evidence" value="ECO:0007669"/>
    <property type="project" value="InterPro"/>
</dbReference>
<accession>A0AAN9FWR7</accession>
<comment type="similarity">
    <text evidence="2">Belongs to the GMC oxidoreductase family.</text>
</comment>
<dbReference type="InterPro" id="IPR029048">
    <property type="entry name" value="HSP70_C_sf"/>
</dbReference>
<gene>
    <name evidence="9" type="ORF">RJT34_24673</name>
</gene>
<dbReference type="GO" id="GO:0050660">
    <property type="term" value="F:flavin adenine dinucleotide binding"/>
    <property type="evidence" value="ECO:0007669"/>
    <property type="project" value="InterPro"/>
</dbReference>
<dbReference type="PANTHER" id="PTHR46056:SF4">
    <property type="entry name" value="LONG-CHAIN-ALCOHOL OXIDASE FAO4A"/>
    <property type="match status" value="1"/>
</dbReference>
<evidence type="ECO:0000256" key="3">
    <source>
        <dbReference type="ARBA" id="ARBA00022448"/>
    </source>
</evidence>
<name>A0AAN9FWR7_CLITE</name>
<feature type="domain" description="Exocyst complex subunit Exo70 C-terminal" evidence="8">
    <location>
        <begin position="50"/>
        <end position="98"/>
    </location>
</feature>
<proteinExistence type="inferred from homology"/>
<sequence>MLRKQSSEDEEHKKVEAKNALENYAYNMRHTIKDEKISSKLSSDDKAKIDKAIEQGTELRNMMGDSWLRAHEQYKDYYAALYLRNSWGKLLPNLVIQKGILSATDLEGQRTQAENDEKYRKQSNLVEGIIPIYRVYLKNYSLLAENDAKVDTMAGLFELDALRKFGFLVSVIRRKPKVAANLSSPSLVIQCDAVVVGSGSGGGMVVGVLAKAGYKVLVLEKGGYSARNNLSLLEGPTMDQMYLSGGLVATDDMGVFILSGSTVGGGSAINWSACIKTPQHVYKEWCDKQGLELFEYIEKMLSVTRWEFNLRLEMKDSTMQS</sequence>
<comment type="caution">
    <text evidence="9">The sequence shown here is derived from an EMBL/GenBank/DDBJ whole genome shotgun (WGS) entry which is preliminary data.</text>
</comment>
<dbReference type="InterPro" id="IPR016159">
    <property type="entry name" value="Cullin_repeat-like_dom_sf"/>
</dbReference>
<dbReference type="InterPro" id="IPR036188">
    <property type="entry name" value="FAD/NAD-bd_sf"/>
</dbReference>
<dbReference type="Pfam" id="PF00732">
    <property type="entry name" value="GMC_oxred_N"/>
    <property type="match status" value="1"/>
</dbReference>
<evidence type="ECO:0000256" key="5">
    <source>
        <dbReference type="ARBA" id="ARBA00022827"/>
    </source>
</evidence>
<evidence type="ECO:0000256" key="6">
    <source>
        <dbReference type="ARBA" id="ARBA00023002"/>
    </source>
</evidence>
<evidence type="ECO:0000256" key="2">
    <source>
        <dbReference type="ARBA" id="ARBA00010790"/>
    </source>
</evidence>
<organism evidence="9 10">
    <name type="scientific">Clitoria ternatea</name>
    <name type="common">Butterfly pea</name>
    <dbReference type="NCBI Taxonomy" id="43366"/>
    <lineage>
        <taxon>Eukaryota</taxon>
        <taxon>Viridiplantae</taxon>
        <taxon>Streptophyta</taxon>
        <taxon>Embryophyta</taxon>
        <taxon>Tracheophyta</taxon>
        <taxon>Spermatophyta</taxon>
        <taxon>Magnoliopsida</taxon>
        <taxon>eudicotyledons</taxon>
        <taxon>Gunneridae</taxon>
        <taxon>Pentapetalae</taxon>
        <taxon>rosids</taxon>
        <taxon>fabids</taxon>
        <taxon>Fabales</taxon>
        <taxon>Fabaceae</taxon>
        <taxon>Papilionoideae</taxon>
        <taxon>50 kb inversion clade</taxon>
        <taxon>NPAAA clade</taxon>
        <taxon>indigoferoid/millettioid clade</taxon>
        <taxon>Phaseoleae</taxon>
        <taxon>Clitoria</taxon>
    </lineage>
</organism>
<evidence type="ECO:0000256" key="1">
    <source>
        <dbReference type="ARBA" id="ARBA00006756"/>
    </source>
</evidence>
<dbReference type="PANTHER" id="PTHR46056">
    <property type="entry name" value="LONG-CHAIN-ALCOHOL OXIDASE"/>
    <property type="match status" value="1"/>
</dbReference>
<evidence type="ECO:0000259" key="8">
    <source>
        <dbReference type="Pfam" id="PF03081"/>
    </source>
</evidence>
<dbReference type="EMBL" id="JAYKXN010000006">
    <property type="protein sequence ID" value="KAK7279618.1"/>
    <property type="molecule type" value="Genomic_DNA"/>
</dbReference>
<evidence type="ECO:0000256" key="4">
    <source>
        <dbReference type="ARBA" id="ARBA00022630"/>
    </source>
</evidence>
<reference evidence="9 10" key="1">
    <citation type="submission" date="2024-01" db="EMBL/GenBank/DDBJ databases">
        <title>The genomes of 5 underutilized Papilionoideae crops provide insights into root nodulation and disease resistance.</title>
        <authorList>
            <person name="Yuan L."/>
        </authorList>
    </citation>
    <scope>NUCLEOTIDE SEQUENCE [LARGE SCALE GENOMIC DNA]</scope>
    <source>
        <strain evidence="9">LY-2023</strain>
        <tissue evidence="9">Leaf</tissue>
    </source>
</reference>
<keyword evidence="10" id="KW-1185">Reference proteome</keyword>
<dbReference type="Gene3D" id="3.50.50.60">
    <property type="entry name" value="FAD/NAD(P)-binding domain"/>
    <property type="match status" value="1"/>
</dbReference>
<dbReference type="GO" id="GO:0016614">
    <property type="term" value="F:oxidoreductase activity, acting on CH-OH group of donors"/>
    <property type="evidence" value="ECO:0007669"/>
    <property type="project" value="InterPro"/>
</dbReference>
<keyword evidence="4" id="KW-0285">Flavoprotein</keyword>
<keyword evidence="3" id="KW-0813">Transport</keyword>
<dbReference type="GO" id="GO:0005546">
    <property type="term" value="F:phosphatidylinositol-4,5-bisphosphate binding"/>
    <property type="evidence" value="ECO:0007669"/>
    <property type="project" value="InterPro"/>
</dbReference>
<dbReference type="SUPFAM" id="SSF100934">
    <property type="entry name" value="Heat shock protein 70kD (HSP70), C-terminal subdomain"/>
    <property type="match status" value="1"/>
</dbReference>
<dbReference type="Proteomes" id="UP001359559">
    <property type="component" value="Unassembled WGS sequence"/>
</dbReference>
<dbReference type="AlphaFoldDB" id="A0AAN9FWR7"/>
<dbReference type="Pfam" id="PF03081">
    <property type="entry name" value="Exo70_C"/>
    <property type="match status" value="1"/>
</dbReference>
<dbReference type="Gene3D" id="1.20.1270.10">
    <property type="match status" value="1"/>
</dbReference>
<evidence type="ECO:0000313" key="10">
    <source>
        <dbReference type="Proteomes" id="UP001359559"/>
    </source>
</evidence>
<dbReference type="SUPFAM" id="SSF74788">
    <property type="entry name" value="Cullin repeat-like"/>
    <property type="match status" value="1"/>
</dbReference>
<keyword evidence="6" id="KW-0560">Oxidoreductase</keyword>
<dbReference type="InterPro" id="IPR000172">
    <property type="entry name" value="GMC_OxRdtase_N"/>
</dbReference>
<dbReference type="GO" id="GO:0000145">
    <property type="term" value="C:exocyst"/>
    <property type="evidence" value="ECO:0007669"/>
    <property type="project" value="InterPro"/>
</dbReference>
<protein>
    <recommendedName>
        <fullName evidence="11">Glucose-methanol-choline oxidoreductase N-terminal domain-containing protein</fullName>
    </recommendedName>
</protein>
<evidence type="ECO:0000313" key="9">
    <source>
        <dbReference type="EMBL" id="KAK7279618.1"/>
    </source>
</evidence>